<reference evidence="2 3" key="1">
    <citation type="journal article" date="2007" name="Nature">
        <title>Evolution of genes and genomes on the Drosophila phylogeny.</title>
        <authorList>
            <consortium name="Drosophila 12 Genomes Consortium"/>
            <person name="Clark A.G."/>
            <person name="Eisen M.B."/>
            <person name="Smith D.R."/>
            <person name="Bergman C.M."/>
            <person name="Oliver B."/>
            <person name="Markow T.A."/>
            <person name="Kaufman T.C."/>
            <person name="Kellis M."/>
            <person name="Gelbart W."/>
            <person name="Iyer V.N."/>
            <person name="Pollard D.A."/>
            <person name="Sackton T.B."/>
            <person name="Larracuente A.M."/>
            <person name="Singh N.D."/>
            <person name="Abad J.P."/>
            <person name="Abt D.N."/>
            <person name="Adryan B."/>
            <person name="Aguade M."/>
            <person name="Akashi H."/>
            <person name="Anderson W.W."/>
            <person name="Aquadro C.F."/>
            <person name="Ardell D.H."/>
            <person name="Arguello R."/>
            <person name="Artieri C.G."/>
            <person name="Barbash D.A."/>
            <person name="Barker D."/>
            <person name="Barsanti P."/>
            <person name="Batterham P."/>
            <person name="Batzoglou S."/>
            <person name="Begun D."/>
            <person name="Bhutkar A."/>
            <person name="Blanco E."/>
            <person name="Bosak S.A."/>
            <person name="Bradley R.K."/>
            <person name="Brand A.D."/>
            <person name="Brent M.R."/>
            <person name="Brooks A.N."/>
            <person name="Brown R.H."/>
            <person name="Butlin R.K."/>
            <person name="Caggese C."/>
            <person name="Calvi B.R."/>
            <person name="Bernardo de Carvalho A."/>
            <person name="Caspi A."/>
            <person name="Castrezana S."/>
            <person name="Celniker S.E."/>
            <person name="Chang J.L."/>
            <person name="Chapple C."/>
            <person name="Chatterji S."/>
            <person name="Chinwalla A."/>
            <person name="Civetta A."/>
            <person name="Clifton S.W."/>
            <person name="Comeron J.M."/>
            <person name="Costello J.C."/>
            <person name="Coyne J.A."/>
            <person name="Daub J."/>
            <person name="David R.G."/>
            <person name="Delcher A.L."/>
            <person name="Delehaunty K."/>
            <person name="Do C.B."/>
            <person name="Ebling H."/>
            <person name="Edwards K."/>
            <person name="Eickbush T."/>
            <person name="Evans J.D."/>
            <person name="Filipski A."/>
            <person name="Findeiss S."/>
            <person name="Freyhult E."/>
            <person name="Fulton L."/>
            <person name="Fulton R."/>
            <person name="Garcia A.C."/>
            <person name="Gardiner A."/>
            <person name="Garfield D.A."/>
            <person name="Garvin B.E."/>
            <person name="Gibson G."/>
            <person name="Gilbert D."/>
            <person name="Gnerre S."/>
            <person name="Godfrey J."/>
            <person name="Good R."/>
            <person name="Gotea V."/>
            <person name="Gravely B."/>
            <person name="Greenberg A.J."/>
            <person name="Griffiths-Jones S."/>
            <person name="Gross S."/>
            <person name="Guigo R."/>
            <person name="Gustafson E.A."/>
            <person name="Haerty W."/>
            <person name="Hahn M.W."/>
            <person name="Halligan D.L."/>
            <person name="Halpern A.L."/>
            <person name="Halter G.M."/>
            <person name="Han M.V."/>
            <person name="Heger A."/>
            <person name="Hillier L."/>
            <person name="Hinrichs A.S."/>
            <person name="Holmes I."/>
            <person name="Hoskins R.A."/>
            <person name="Hubisz M.J."/>
            <person name="Hultmark D."/>
            <person name="Huntley M.A."/>
            <person name="Jaffe D.B."/>
            <person name="Jagadeeshan S."/>
            <person name="Jeck W.R."/>
            <person name="Johnson J."/>
            <person name="Jones C.D."/>
            <person name="Jordan W.C."/>
            <person name="Karpen G.H."/>
            <person name="Kataoka E."/>
            <person name="Keightley P.D."/>
            <person name="Kheradpour P."/>
            <person name="Kirkness E.F."/>
            <person name="Koerich L.B."/>
            <person name="Kristiansen K."/>
            <person name="Kudrna D."/>
            <person name="Kulathinal R.J."/>
            <person name="Kumar S."/>
            <person name="Kwok R."/>
            <person name="Lander E."/>
            <person name="Langley C.H."/>
            <person name="Lapoint R."/>
            <person name="Lazzaro B.P."/>
            <person name="Lee S.J."/>
            <person name="Levesque L."/>
            <person name="Li R."/>
            <person name="Lin C.F."/>
            <person name="Lin M.F."/>
            <person name="Lindblad-Toh K."/>
            <person name="Llopart A."/>
            <person name="Long M."/>
            <person name="Low L."/>
            <person name="Lozovsky E."/>
            <person name="Lu J."/>
            <person name="Luo M."/>
            <person name="Machado C.A."/>
            <person name="Makalowski W."/>
            <person name="Marzo M."/>
            <person name="Matsuda M."/>
            <person name="Matzkin L."/>
            <person name="McAllister B."/>
            <person name="McBride C.S."/>
            <person name="McKernan B."/>
            <person name="McKernan K."/>
            <person name="Mendez-Lago M."/>
            <person name="Minx P."/>
            <person name="Mollenhauer M.U."/>
            <person name="Montooth K."/>
            <person name="Mount S.M."/>
            <person name="Mu X."/>
            <person name="Myers E."/>
            <person name="Negre B."/>
            <person name="Newfeld S."/>
            <person name="Nielsen R."/>
            <person name="Noor M.A."/>
            <person name="O'Grady P."/>
            <person name="Pachter L."/>
            <person name="Papaceit M."/>
            <person name="Parisi M.J."/>
            <person name="Parisi M."/>
            <person name="Parts L."/>
            <person name="Pedersen J.S."/>
            <person name="Pesole G."/>
            <person name="Phillippy A.M."/>
            <person name="Ponting C.P."/>
            <person name="Pop M."/>
            <person name="Porcelli D."/>
            <person name="Powell J.R."/>
            <person name="Prohaska S."/>
            <person name="Pruitt K."/>
            <person name="Puig M."/>
            <person name="Quesneville H."/>
            <person name="Ram K.R."/>
            <person name="Rand D."/>
            <person name="Rasmussen M.D."/>
            <person name="Reed L.K."/>
            <person name="Reenan R."/>
            <person name="Reily A."/>
            <person name="Remington K.A."/>
            <person name="Rieger T.T."/>
            <person name="Ritchie M.G."/>
            <person name="Robin C."/>
            <person name="Rogers Y.H."/>
            <person name="Rohde C."/>
            <person name="Rozas J."/>
            <person name="Rubenfield M.J."/>
            <person name="Ruiz A."/>
            <person name="Russo S."/>
            <person name="Salzberg S.L."/>
            <person name="Sanchez-Gracia A."/>
            <person name="Saranga D.J."/>
            <person name="Sato H."/>
            <person name="Schaeffer S.W."/>
            <person name="Schatz M.C."/>
            <person name="Schlenke T."/>
            <person name="Schwartz R."/>
            <person name="Segarra C."/>
            <person name="Singh R.S."/>
            <person name="Sirot L."/>
            <person name="Sirota M."/>
            <person name="Sisneros N.B."/>
            <person name="Smith C.D."/>
            <person name="Smith T.F."/>
            <person name="Spieth J."/>
            <person name="Stage D.E."/>
            <person name="Stark A."/>
            <person name="Stephan W."/>
            <person name="Strausberg R.L."/>
            <person name="Strempel S."/>
            <person name="Sturgill D."/>
            <person name="Sutton G."/>
            <person name="Sutton G.G."/>
            <person name="Tao W."/>
            <person name="Teichmann S."/>
            <person name="Tobari Y.N."/>
            <person name="Tomimura Y."/>
            <person name="Tsolas J.M."/>
            <person name="Valente V.L."/>
            <person name="Venter E."/>
            <person name="Venter J.C."/>
            <person name="Vicario S."/>
            <person name="Vieira F.G."/>
            <person name="Vilella A.J."/>
            <person name="Villasante A."/>
            <person name="Walenz B."/>
            <person name="Wang J."/>
            <person name="Wasserman M."/>
            <person name="Watts T."/>
            <person name="Wilson D."/>
            <person name="Wilson R.K."/>
            <person name="Wing R.A."/>
            <person name="Wolfner M.F."/>
            <person name="Wong A."/>
            <person name="Wong G.K."/>
            <person name="Wu C.I."/>
            <person name="Wu G."/>
            <person name="Yamamoto D."/>
            <person name="Yang H.P."/>
            <person name="Yang S.P."/>
            <person name="Yorke J.A."/>
            <person name="Yoshida K."/>
            <person name="Zdobnov E."/>
            <person name="Zhang P."/>
            <person name="Zhang Y."/>
            <person name="Zimin A.V."/>
            <person name="Baldwin J."/>
            <person name="Abdouelleil A."/>
            <person name="Abdulkadir J."/>
            <person name="Abebe A."/>
            <person name="Abera B."/>
            <person name="Abreu J."/>
            <person name="Acer S.C."/>
            <person name="Aftuck L."/>
            <person name="Alexander A."/>
            <person name="An P."/>
            <person name="Anderson E."/>
            <person name="Anderson S."/>
            <person name="Arachi H."/>
            <person name="Azer M."/>
            <person name="Bachantsang P."/>
            <person name="Barry A."/>
            <person name="Bayul T."/>
            <person name="Berlin A."/>
            <person name="Bessette D."/>
            <person name="Bloom T."/>
            <person name="Blye J."/>
            <person name="Boguslavskiy L."/>
            <person name="Bonnet C."/>
            <person name="Boukhgalter B."/>
            <person name="Bourzgui I."/>
            <person name="Brown A."/>
            <person name="Cahill P."/>
            <person name="Channer S."/>
            <person name="Cheshatsang Y."/>
            <person name="Chuda L."/>
            <person name="Citroen M."/>
            <person name="Collymore A."/>
            <person name="Cooke P."/>
            <person name="Costello M."/>
            <person name="D'Aco K."/>
            <person name="Daza R."/>
            <person name="De Haan G."/>
            <person name="DeGray S."/>
            <person name="DeMaso C."/>
            <person name="Dhargay N."/>
            <person name="Dooley K."/>
            <person name="Dooley E."/>
            <person name="Doricent M."/>
            <person name="Dorje P."/>
            <person name="Dorjee K."/>
            <person name="Dupes A."/>
            <person name="Elong R."/>
            <person name="Falk J."/>
            <person name="Farina A."/>
            <person name="Faro S."/>
            <person name="Ferguson D."/>
            <person name="Fisher S."/>
            <person name="Foley C.D."/>
            <person name="Franke A."/>
            <person name="Friedrich D."/>
            <person name="Gadbois L."/>
            <person name="Gearin G."/>
            <person name="Gearin C.R."/>
            <person name="Giannoukos G."/>
            <person name="Goode T."/>
            <person name="Graham J."/>
            <person name="Grandbois E."/>
            <person name="Grewal S."/>
            <person name="Gyaltsen K."/>
            <person name="Hafez N."/>
            <person name="Hagos B."/>
            <person name="Hall J."/>
            <person name="Henson C."/>
            <person name="Hollinger A."/>
            <person name="Honan T."/>
            <person name="Huard M.D."/>
            <person name="Hughes L."/>
            <person name="Hurhula B."/>
            <person name="Husby M.E."/>
            <person name="Kamat A."/>
            <person name="Kanga B."/>
            <person name="Kashin S."/>
            <person name="Khazanovich D."/>
            <person name="Kisner P."/>
            <person name="Lance K."/>
            <person name="Lara M."/>
            <person name="Lee W."/>
            <person name="Lennon N."/>
            <person name="Letendre F."/>
            <person name="LeVine R."/>
            <person name="Lipovsky A."/>
            <person name="Liu X."/>
            <person name="Liu J."/>
            <person name="Liu S."/>
            <person name="Lokyitsang T."/>
            <person name="Lokyitsang Y."/>
            <person name="Lubonja R."/>
            <person name="Lui A."/>
            <person name="MacDonald P."/>
            <person name="Magnisalis V."/>
            <person name="Maru K."/>
            <person name="Matthews C."/>
            <person name="McCusker W."/>
            <person name="McDonough S."/>
            <person name="Mehta T."/>
            <person name="Meldrim J."/>
            <person name="Meneus L."/>
            <person name="Mihai O."/>
            <person name="Mihalev A."/>
            <person name="Mihova T."/>
            <person name="Mittelman R."/>
            <person name="Mlenga V."/>
            <person name="Montmayeur A."/>
            <person name="Mulrain L."/>
            <person name="Navidi A."/>
            <person name="Naylor J."/>
            <person name="Negash T."/>
            <person name="Nguyen T."/>
            <person name="Nguyen N."/>
            <person name="Nicol R."/>
            <person name="Norbu C."/>
            <person name="Norbu N."/>
            <person name="Novod N."/>
            <person name="O'Neill B."/>
            <person name="Osman S."/>
            <person name="Markiewicz E."/>
            <person name="Oyono O.L."/>
            <person name="Patti C."/>
            <person name="Phunkhang P."/>
            <person name="Pierre F."/>
            <person name="Priest M."/>
            <person name="Raghuraman S."/>
            <person name="Rege F."/>
            <person name="Reyes R."/>
            <person name="Rise C."/>
            <person name="Rogov P."/>
            <person name="Ross K."/>
            <person name="Ryan E."/>
            <person name="Settipalli S."/>
            <person name="Shea T."/>
            <person name="Sherpa N."/>
            <person name="Shi L."/>
            <person name="Shih D."/>
            <person name="Sparrow T."/>
            <person name="Spaulding J."/>
            <person name="Stalker J."/>
            <person name="Stange-Thomann N."/>
            <person name="Stavropoulos S."/>
            <person name="Stone C."/>
            <person name="Strader C."/>
            <person name="Tesfaye S."/>
            <person name="Thomson T."/>
            <person name="Thoulutsang Y."/>
            <person name="Thoulutsang D."/>
            <person name="Topham K."/>
            <person name="Topping I."/>
            <person name="Tsamla T."/>
            <person name="Vassiliev H."/>
            <person name="Vo A."/>
            <person name="Wangchuk T."/>
            <person name="Wangdi T."/>
            <person name="Weiand M."/>
            <person name="Wilkinson J."/>
            <person name="Wilson A."/>
            <person name="Yadav S."/>
            <person name="Young G."/>
            <person name="Yu Q."/>
            <person name="Zembek L."/>
            <person name="Zhong D."/>
            <person name="Zimmer A."/>
            <person name="Zwirko Z."/>
            <person name="Jaffe D.B."/>
            <person name="Alvarez P."/>
            <person name="Brockman W."/>
            <person name="Butler J."/>
            <person name="Chin C."/>
            <person name="Gnerre S."/>
            <person name="Grabherr M."/>
            <person name="Kleber M."/>
            <person name="Mauceli E."/>
            <person name="MacCallum I."/>
        </authorList>
    </citation>
    <scope>NUCLEOTIDE SEQUENCE [LARGE SCALE GENOMIC DNA]</scope>
    <source>
        <strain evidence="3">Tucson 15081-1352.22</strain>
    </source>
</reference>
<dbReference type="HOGENOM" id="CLU_129483_0_0_1"/>
<feature type="chain" id="PRO_5002811252" evidence="1">
    <location>
        <begin position="21"/>
        <end position="157"/>
    </location>
</feature>
<dbReference type="EMBL" id="CH933807">
    <property type="protein sequence ID" value="EDW13447.1"/>
    <property type="molecule type" value="Genomic_DNA"/>
</dbReference>
<feature type="signal peptide" evidence="1">
    <location>
        <begin position="1"/>
        <end position="20"/>
    </location>
</feature>
<dbReference type="PhylomeDB" id="B4KIF0"/>
<proteinExistence type="predicted"/>
<dbReference type="OMA" id="QAEMITN"/>
<evidence type="ECO:0000256" key="1">
    <source>
        <dbReference type="SAM" id="SignalP"/>
    </source>
</evidence>
<dbReference type="PANTHER" id="PTHR20898">
    <property type="entry name" value="DAEDALUS ON 3-RELATED-RELATED"/>
    <property type="match status" value="1"/>
</dbReference>
<dbReference type="AlphaFoldDB" id="B4KIF0"/>
<dbReference type="OrthoDB" id="7807341at2759"/>
<dbReference type="Proteomes" id="UP000009192">
    <property type="component" value="Unassembled WGS sequence"/>
</dbReference>
<dbReference type="KEGG" id="dmo:Dmoj_GI19945"/>
<dbReference type="InParanoid" id="B4KIF0"/>
<accession>B4KIF0</accession>
<evidence type="ECO:0000313" key="2">
    <source>
        <dbReference type="EMBL" id="EDW13447.1"/>
    </source>
</evidence>
<keyword evidence="3" id="KW-1185">Reference proteome</keyword>
<evidence type="ECO:0000313" key="3">
    <source>
        <dbReference type="Proteomes" id="UP000009192"/>
    </source>
</evidence>
<sequence length="157" mass="18574">MAGWFKLSLFLILLTLGLDAKKDQRKLKVVIDTFYVKHHDPDLFEELKCVVTQANRSYLSCNMILRRSIDQAEMITNFDIIKANNQTMKLYNNRMDFCQYFTALHKNFNYTLTDWYMAEKHVPNYLPECKYKVSTKFYSYSKLIVTALNIGRLLSNN</sequence>
<keyword evidence="1" id="KW-0732">Signal</keyword>
<organism evidence="2 3">
    <name type="scientific">Drosophila mojavensis</name>
    <name type="common">Fruit fly</name>
    <dbReference type="NCBI Taxonomy" id="7230"/>
    <lineage>
        <taxon>Eukaryota</taxon>
        <taxon>Metazoa</taxon>
        <taxon>Ecdysozoa</taxon>
        <taxon>Arthropoda</taxon>
        <taxon>Hexapoda</taxon>
        <taxon>Insecta</taxon>
        <taxon>Pterygota</taxon>
        <taxon>Neoptera</taxon>
        <taxon>Endopterygota</taxon>
        <taxon>Diptera</taxon>
        <taxon>Brachycera</taxon>
        <taxon>Muscomorpha</taxon>
        <taxon>Ephydroidea</taxon>
        <taxon>Drosophilidae</taxon>
        <taxon>Drosophila</taxon>
    </lineage>
</organism>
<protein>
    <submittedName>
        <fullName evidence="2">Uncharacterized protein</fullName>
    </submittedName>
</protein>
<dbReference type="PANTHER" id="PTHR20898:SF0">
    <property type="entry name" value="DAEDALUS ON 3-RELATED"/>
    <property type="match status" value="1"/>
</dbReference>
<gene>
    <name evidence="2" type="primary">Dmoj\GI19945</name>
    <name evidence="2" type="ORF">Dmoj_GI19945</name>
</gene>
<name>B4KIF0_DROMO</name>